<dbReference type="EMBL" id="CP018867">
    <property type="protein sequence ID" value="AUI71792.1"/>
    <property type="molecule type" value="Genomic_DNA"/>
</dbReference>
<evidence type="ECO:0000313" key="1">
    <source>
        <dbReference type="EMBL" id="AUI71792.1"/>
    </source>
</evidence>
<gene>
    <name evidence="1" type="ORF">LA20249_06210</name>
</gene>
<organism evidence="1 2">
    <name type="scientific">Companilactobacillus alimentarius DSM 20249</name>
    <dbReference type="NCBI Taxonomy" id="1423720"/>
    <lineage>
        <taxon>Bacteria</taxon>
        <taxon>Bacillati</taxon>
        <taxon>Bacillota</taxon>
        <taxon>Bacilli</taxon>
        <taxon>Lactobacillales</taxon>
        <taxon>Lactobacillaceae</taxon>
        <taxon>Companilactobacillus</taxon>
    </lineage>
</organism>
<dbReference type="Proteomes" id="UP000234653">
    <property type="component" value="Chromosome"/>
</dbReference>
<evidence type="ECO:0000313" key="2">
    <source>
        <dbReference type="Proteomes" id="UP000234653"/>
    </source>
</evidence>
<dbReference type="AlphaFoldDB" id="A0A2K9HQE9"/>
<keyword evidence="2" id="KW-1185">Reference proteome</keyword>
<protein>
    <submittedName>
        <fullName evidence="1">Uncharacterized protein</fullName>
    </submittedName>
</protein>
<sequence>MILISSSGVDKAHLVISLEIVAYQQDKRALFINCHEFQMRLHSIHEKINGKNNSSLRAI</sequence>
<dbReference type="KEGG" id="lali:LA20249_06210"/>
<dbReference type="RefSeq" id="WP_235806761.1">
    <property type="nucleotide sequence ID" value="NZ_AZDQ01000031.1"/>
</dbReference>
<proteinExistence type="predicted"/>
<name>A0A2K9HQE9_9LACO</name>
<accession>A0A2K9HQE9</accession>
<reference evidence="1 2" key="1">
    <citation type="submission" date="2016-12" db="EMBL/GenBank/DDBJ databases">
        <title>The whole genome sequencing and assembly of Lactobacillus alimentarius DSM 20249T strain.</title>
        <authorList>
            <person name="Lee Y.-J."/>
            <person name="Yi H."/>
            <person name="Bahn Y.-S."/>
            <person name="Kim J.F."/>
            <person name="Lee D.-W."/>
        </authorList>
    </citation>
    <scope>NUCLEOTIDE SEQUENCE [LARGE SCALE GENOMIC DNA]</scope>
    <source>
        <strain evidence="1 2">DSM 20249</strain>
    </source>
</reference>